<evidence type="ECO:0008006" key="9">
    <source>
        <dbReference type="Google" id="ProtNLM"/>
    </source>
</evidence>
<keyword evidence="2" id="KW-1003">Cell membrane</keyword>
<proteinExistence type="predicted"/>
<feature type="transmembrane region" description="Helical" evidence="6">
    <location>
        <begin position="102"/>
        <end position="132"/>
    </location>
</feature>
<keyword evidence="3 6" id="KW-0812">Transmembrane</keyword>
<feature type="transmembrane region" description="Helical" evidence="6">
    <location>
        <begin position="46"/>
        <end position="66"/>
    </location>
</feature>
<name>A0A0U1QR83_9BACL</name>
<comment type="caution">
    <text evidence="7">The sequence shown here is derived from an EMBL/GenBank/DDBJ whole genome shotgun (WGS) entry which is preliminary data.</text>
</comment>
<comment type="subcellular location">
    <subcellularLocation>
        <location evidence="1">Cell membrane</location>
        <topology evidence="1">Multi-pass membrane protein</topology>
    </subcellularLocation>
</comment>
<accession>A0A0U1QR83</accession>
<dbReference type="InterPro" id="IPR022324">
    <property type="entry name" value="Bacilysin_exporter_BacE_put"/>
</dbReference>
<gene>
    <name evidence="7" type="ORF">SINU_03510</name>
</gene>
<evidence type="ECO:0000313" key="7">
    <source>
        <dbReference type="EMBL" id="KLI03334.1"/>
    </source>
</evidence>
<keyword evidence="4 6" id="KW-1133">Transmembrane helix</keyword>
<dbReference type="Proteomes" id="UP000035553">
    <property type="component" value="Unassembled WGS sequence"/>
</dbReference>
<feature type="transmembrane region" description="Helical" evidence="6">
    <location>
        <begin position="229"/>
        <end position="254"/>
    </location>
</feature>
<dbReference type="InterPro" id="IPR011701">
    <property type="entry name" value="MFS"/>
</dbReference>
<feature type="transmembrane region" description="Helical" evidence="6">
    <location>
        <begin position="384"/>
        <end position="406"/>
    </location>
</feature>
<evidence type="ECO:0000313" key="8">
    <source>
        <dbReference type="Proteomes" id="UP000035553"/>
    </source>
</evidence>
<sequence length="421" mass="46060">MRHLLKKIFINKNLGLLITSRFISILGDTIFYPAIFWIAASNSSKGINWVGVISFIIVLPPLLSFLSGAIIDHLSKKFVLIVSDSVRTALCFILLLSPLNNLLIILVIFIFFIELCGQFFSVASAALIPQIVNKDEYVAANSHLQFTSTVVSLIGYALGGVLMAGFGIYVVILINCLSFLISALLLVFMKIPNTNRESVKNNQPSEKNKVNIIKELAEGMKQLTGNRGLSVITVTSFIINTAFASIEVLITVWAHNTGKIGAAGYGFLLTSIMVGSLLGALVTRIPYFNSKAKEYIIAGAVCLEGIFLGLFPFTFSLIGSMSSLFLMGLFQMLGNVYFSTYLMEQVNDKNLGKVLGLINTLMRGGQPMGIAIITFLLGLIRVSWLVLIVGMITLLCGVSIVAFFRFKRIPYYIGRESSASK</sequence>
<feature type="transmembrane region" description="Helical" evidence="6">
    <location>
        <begin position="21"/>
        <end position="40"/>
    </location>
</feature>
<dbReference type="PANTHER" id="PTHR23513:SF6">
    <property type="entry name" value="MAJOR FACILITATOR SUPERFAMILY ASSOCIATED DOMAIN-CONTAINING PROTEIN"/>
    <property type="match status" value="1"/>
</dbReference>
<evidence type="ECO:0000256" key="2">
    <source>
        <dbReference type="ARBA" id="ARBA00022475"/>
    </source>
</evidence>
<dbReference type="AlphaFoldDB" id="A0A0U1QR83"/>
<organism evidence="7 8">
    <name type="scientific">Sporolactobacillus inulinus CASD</name>
    <dbReference type="NCBI Taxonomy" id="1069536"/>
    <lineage>
        <taxon>Bacteria</taxon>
        <taxon>Bacillati</taxon>
        <taxon>Bacillota</taxon>
        <taxon>Bacilli</taxon>
        <taxon>Bacillales</taxon>
        <taxon>Sporolactobacillaceae</taxon>
        <taxon>Sporolactobacillus</taxon>
    </lineage>
</organism>
<dbReference type="OrthoDB" id="3613552at2"/>
<dbReference type="GO" id="GO:0005886">
    <property type="term" value="C:plasma membrane"/>
    <property type="evidence" value="ECO:0007669"/>
    <property type="project" value="UniProtKB-SubCell"/>
</dbReference>
<dbReference type="InterPro" id="IPR036259">
    <property type="entry name" value="MFS_trans_sf"/>
</dbReference>
<feature type="transmembrane region" description="Helical" evidence="6">
    <location>
        <begin position="260"/>
        <end position="283"/>
    </location>
</feature>
<dbReference type="PANTHER" id="PTHR23513">
    <property type="entry name" value="INTEGRAL MEMBRANE EFFLUX PROTEIN-RELATED"/>
    <property type="match status" value="1"/>
</dbReference>
<keyword evidence="8" id="KW-1185">Reference proteome</keyword>
<dbReference type="Gene3D" id="1.20.1250.20">
    <property type="entry name" value="MFS general substrate transporter like domains"/>
    <property type="match status" value="1"/>
</dbReference>
<evidence type="ECO:0000256" key="5">
    <source>
        <dbReference type="ARBA" id="ARBA00023136"/>
    </source>
</evidence>
<dbReference type="GO" id="GO:0022857">
    <property type="term" value="F:transmembrane transporter activity"/>
    <property type="evidence" value="ECO:0007669"/>
    <property type="project" value="InterPro"/>
</dbReference>
<evidence type="ECO:0000256" key="1">
    <source>
        <dbReference type="ARBA" id="ARBA00004651"/>
    </source>
</evidence>
<dbReference type="CDD" id="cd06173">
    <property type="entry name" value="MFS_MefA_like"/>
    <property type="match status" value="1"/>
</dbReference>
<feature type="transmembrane region" description="Helical" evidence="6">
    <location>
        <begin position="324"/>
        <end position="342"/>
    </location>
</feature>
<evidence type="ECO:0000256" key="4">
    <source>
        <dbReference type="ARBA" id="ARBA00022989"/>
    </source>
</evidence>
<dbReference type="STRING" id="1069536.SINU_03510"/>
<feature type="transmembrane region" description="Helical" evidence="6">
    <location>
        <begin position="295"/>
        <end position="318"/>
    </location>
</feature>
<keyword evidence="5 6" id="KW-0472">Membrane</keyword>
<dbReference type="PRINTS" id="PR01988">
    <property type="entry name" value="EXPORTERBACE"/>
</dbReference>
<dbReference type="SUPFAM" id="SSF103473">
    <property type="entry name" value="MFS general substrate transporter"/>
    <property type="match status" value="1"/>
</dbReference>
<dbReference type="RefSeq" id="WP_010025255.1">
    <property type="nucleotide sequence ID" value="NZ_AFVQ02000043.1"/>
</dbReference>
<feature type="transmembrane region" description="Helical" evidence="6">
    <location>
        <begin position="354"/>
        <end position="378"/>
    </location>
</feature>
<dbReference type="EMBL" id="AFVQ02000043">
    <property type="protein sequence ID" value="KLI03334.1"/>
    <property type="molecule type" value="Genomic_DNA"/>
</dbReference>
<evidence type="ECO:0000256" key="3">
    <source>
        <dbReference type="ARBA" id="ARBA00022692"/>
    </source>
</evidence>
<evidence type="ECO:0000256" key="6">
    <source>
        <dbReference type="SAM" id="Phobius"/>
    </source>
</evidence>
<dbReference type="Pfam" id="PF07690">
    <property type="entry name" value="MFS_1"/>
    <property type="match status" value="1"/>
</dbReference>
<protein>
    <recommendedName>
        <fullName evidence="9">Major facilitator superfamily (MFS) profile domain-containing protein</fullName>
    </recommendedName>
</protein>
<feature type="transmembrane region" description="Helical" evidence="6">
    <location>
        <begin position="168"/>
        <end position="188"/>
    </location>
</feature>
<reference evidence="7 8" key="1">
    <citation type="journal article" date="2011" name="J. Bacteriol.">
        <title>Draft genome sequence of Sporolactobacillus inulinus strain CASD, an efficient D-lactic acid-producing bacterium with high-concentration lactate tolerance capability.</title>
        <authorList>
            <person name="Yu B."/>
            <person name="Su F."/>
            <person name="Wang L."/>
            <person name="Xu K."/>
            <person name="Zhao B."/>
            <person name="Xu P."/>
        </authorList>
    </citation>
    <scope>NUCLEOTIDE SEQUENCE [LARGE SCALE GENOMIC DNA]</scope>
    <source>
        <strain evidence="7 8">CASD</strain>
    </source>
</reference>